<dbReference type="PANTHER" id="PTHR35402:SF1">
    <property type="entry name" value="TYPE II SECRETION SYSTEM PROTEIN GSPF DOMAIN-CONTAINING PROTEIN"/>
    <property type="match status" value="1"/>
</dbReference>
<evidence type="ECO:0000256" key="4">
    <source>
        <dbReference type="ARBA" id="ARBA00022989"/>
    </source>
</evidence>
<organism evidence="8 9">
    <name type="scientific">Methanoplanus endosymbiosus</name>
    <dbReference type="NCBI Taxonomy" id="33865"/>
    <lineage>
        <taxon>Archaea</taxon>
        <taxon>Methanobacteriati</taxon>
        <taxon>Methanobacteriota</taxon>
        <taxon>Stenosarchaea group</taxon>
        <taxon>Methanomicrobia</taxon>
        <taxon>Methanomicrobiales</taxon>
        <taxon>Methanomicrobiaceae</taxon>
        <taxon>Methanoplanus</taxon>
    </lineage>
</organism>
<evidence type="ECO:0000256" key="2">
    <source>
        <dbReference type="ARBA" id="ARBA00022475"/>
    </source>
</evidence>
<feature type="transmembrane region" description="Helical" evidence="6">
    <location>
        <begin position="230"/>
        <end position="250"/>
    </location>
</feature>
<evidence type="ECO:0000256" key="6">
    <source>
        <dbReference type="SAM" id="Phobius"/>
    </source>
</evidence>
<gene>
    <name evidence="8" type="ORF">L6E24_01265</name>
</gene>
<evidence type="ECO:0000256" key="1">
    <source>
        <dbReference type="ARBA" id="ARBA00004651"/>
    </source>
</evidence>
<dbReference type="EMBL" id="CP096115">
    <property type="protein sequence ID" value="UUX92788.1"/>
    <property type="molecule type" value="Genomic_DNA"/>
</dbReference>
<dbReference type="Pfam" id="PF00482">
    <property type="entry name" value="T2SSF"/>
    <property type="match status" value="1"/>
</dbReference>
<evidence type="ECO:0000259" key="7">
    <source>
        <dbReference type="Pfam" id="PF00482"/>
    </source>
</evidence>
<keyword evidence="2" id="KW-1003">Cell membrane</keyword>
<keyword evidence="4 6" id="KW-1133">Transmembrane helix</keyword>
<comment type="subcellular location">
    <subcellularLocation>
        <location evidence="1">Cell membrane</location>
        <topology evidence="1">Multi-pass membrane protein</topology>
    </subcellularLocation>
</comment>
<evidence type="ECO:0000256" key="3">
    <source>
        <dbReference type="ARBA" id="ARBA00022692"/>
    </source>
</evidence>
<name>A0A9E7TIQ1_9EURY</name>
<protein>
    <submittedName>
        <fullName evidence="8">Type II secretion system F family protein</fullName>
    </submittedName>
</protein>
<keyword evidence="5 6" id="KW-0472">Membrane</keyword>
<feature type="domain" description="Type II secretion system protein GspF" evidence="7">
    <location>
        <begin position="125"/>
        <end position="251"/>
    </location>
</feature>
<feature type="transmembrane region" description="Helical" evidence="6">
    <location>
        <begin position="92"/>
        <end position="109"/>
    </location>
</feature>
<dbReference type="InterPro" id="IPR056569">
    <property type="entry name" value="ArlJ-like"/>
</dbReference>
<evidence type="ECO:0000313" key="9">
    <source>
        <dbReference type="Proteomes" id="UP001060368"/>
    </source>
</evidence>
<dbReference type="KEGG" id="mend:L6E24_01265"/>
<dbReference type="GeneID" id="74306282"/>
<dbReference type="Proteomes" id="UP001060368">
    <property type="component" value="Chromosome"/>
</dbReference>
<evidence type="ECO:0000256" key="5">
    <source>
        <dbReference type="ARBA" id="ARBA00023136"/>
    </source>
</evidence>
<proteinExistence type="predicted"/>
<dbReference type="PANTHER" id="PTHR35402">
    <property type="entry name" value="INTEGRAL MEMBRANE PROTEIN-RELATED"/>
    <property type="match status" value="1"/>
</dbReference>
<sequence length="336" mass="36895">MRLFKKKDKKDQISDTDPKQDEILNKIESRRKAKTGINRIIHNPLKFLTENPLNILIVSVPAAIIIFLAGFITTVRDYGIKSLITSTFIDDIFVITLVVALTPLAFFYTKEGMRIKNIEVALPNFFRDVAGMNESGMTLPTAIHSVANGDYGGLTQHIKKLDNEISWNVPFVEAIYRFGENLGTPLARRSVDLIAKASKAGGNVSEVLNAAANDSYEFVNLADERRNNMMIYVVIVLVSFLVFLFVIAIMTGTFLDTMAEAGEAASASSGGDTPGMSFGGSVDMGLYRRIFSHAAMIQGFFSGLVAGQMGEGSALSGLKYSLIMLLIAWVSFRFFI</sequence>
<reference evidence="8" key="1">
    <citation type="submission" date="2022-04" db="EMBL/GenBank/DDBJ databases">
        <title>Complete genome of Methanoplanus endosymbiosus DSM 3599.</title>
        <authorList>
            <person name="Chen S.-C."/>
            <person name="You Y.-T."/>
            <person name="Zhou Y.-Z."/>
            <person name="Lai M.-C."/>
        </authorList>
    </citation>
    <scope>NUCLEOTIDE SEQUENCE</scope>
    <source>
        <strain evidence="8">DSM 3599</strain>
    </source>
</reference>
<dbReference type="InterPro" id="IPR018076">
    <property type="entry name" value="T2SS_GspF_dom"/>
</dbReference>
<dbReference type="GO" id="GO:0005886">
    <property type="term" value="C:plasma membrane"/>
    <property type="evidence" value="ECO:0007669"/>
    <property type="project" value="UniProtKB-SubCell"/>
</dbReference>
<keyword evidence="3 6" id="KW-0812">Transmembrane</keyword>
<feature type="transmembrane region" description="Helical" evidence="6">
    <location>
        <begin position="53"/>
        <end position="72"/>
    </location>
</feature>
<accession>A0A9E7TIQ1</accession>
<dbReference type="AlphaFoldDB" id="A0A9E7TIQ1"/>
<evidence type="ECO:0000313" key="8">
    <source>
        <dbReference type="EMBL" id="UUX92788.1"/>
    </source>
</evidence>
<dbReference type="RefSeq" id="WP_257742932.1">
    <property type="nucleotide sequence ID" value="NZ_CP096115.1"/>
</dbReference>
<keyword evidence="9" id="KW-1185">Reference proteome</keyword>
<feature type="transmembrane region" description="Helical" evidence="6">
    <location>
        <begin position="318"/>
        <end position="335"/>
    </location>
</feature>